<feature type="region of interest" description="Disordered" evidence="7">
    <location>
        <begin position="989"/>
        <end position="1015"/>
    </location>
</feature>
<dbReference type="Gene3D" id="2.60.40.10">
    <property type="entry name" value="Immunoglobulins"/>
    <property type="match status" value="5"/>
</dbReference>
<reference evidence="11 12" key="1">
    <citation type="submission" date="2018-10" db="EMBL/GenBank/DDBJ databases">
        <authorList>
            <consortium name="Pathogen Informatics"/>
        </authorList>
    </citation>
    <scope>NUCLEOTIDE SEQUENCE [LARGE SCALE GENOMIC DNA]</scope>
</reference>
<dbReference type="SUPFAM" id="SSF56112">
    <property type="entry name" value="Protein kinase-like (PK-like)"/>
    <property type="match status" value="2"/>
</dbReference>
<evidence type="ECO:0000256" key="2">
    <source>
        <dbReference type="ARBA" id="ARBA00022737"/>
    </source>
</evidence>
<feature type="domain" description="Protein kinase" evidence="8">
    <location>
        <begin position="1486"/>
        <end position="1813"/>
    </location>
</feature>
<dbReference type="Pfam" id="PF07679">
    <property type="entry name" value="I-set"/>
    <property type="match status" value="1"/>
</dbReference>
<feature type="region of interest" description="Disordered" evidence="7">
    <location>
        <begin position="1734"/>
        <end position="1767"/>
    </location>
</feature>
<comment type="similarity">
    <text evidence="1">Belongs to the protein kinase superfamily. CAMK Ser/Thr protein kinase family.</text>
</comment>
<dbReference type="CDD" id="cd00063">
    <property type="entry name" value="FN3"/>
    <property type="match status" value="3"/>
</dbReference>
<dbReference type="EMBL" id="UXSR01000288">
    <property type="protein sequence ID" value="VDD75971.1"/>
    <property type="molecule type" value="Genomic_DNA"/>
</dbReference>
<dbReference type="InterPro" id="IPR003961">
    <property type="entry name" value="FN3_dom"/>
</dbReference>
<dbReference type="STRING" id="53468.A0A0R3U5H4"/>
<dbReference type="PROSITE" id="PS00107">
    <property type="entry name" value="PROTEIN_KINASE_ATP"/>
    <property type="match status" value="1"/>
</dbReference>
<dbReference type="InterPro" id="IPR003598">
    <property type="entry name" value="Ig_sub2"/>
</dbReference>
<dbReference type="SMART" id="SM00408">
    <property type="entry name" value="IGc2"/>
    <property type="match status" value="2"/>
</dbReference>
<feature type="domain" description="Fibronectin type-III" evidence="10">
    <location>
        <begin position="265"/>
        <end position="365"/>
    </location>
</feature>
<accession>A0A0R3U5H4</accession>
<keyword evidence="4" id="KW-0393">Immunoglobulin domain</keyword>
<dbReference type="InterPro" id="IPR017441">
    <property type="entry name" value="Protein_kinase_ATP_BS"/>
</dbReference>
<dbReference type="Pfam" id="PF00069">
    <property type="entry name" value="Pkinase"/>
    <property type="match status" value="1"/>
</dbReference>
<dbReference type="Proteomes" id="UP000267029">
    <property type="component" value="Unassembled WGS sequence"/>
</dbReference>
<feature type="domain" description="Fibronectin type-III" evidence="10">
    <location>
        <begin position="1305"/>
        <end position="1401"/>
    </location>
</feature>
<feature type="compositionally biased region" description="Basic and acidic residues" evidence="7">
    <location>
        <begin position="1748"/>
        <end position="1758"/>
    </location>
</feature>
<dbReference type="InterPro" id="IPR036116">
    <property type="entry name" value="FN3_sf"/>
</dbReference>
<dbReference type="GO" id="GO:0004714">
    <property type="term" value="F:transmembrane receptor protein tyrosine kinase activity"/>
    <property type="evidence" value="ECO:0007669"/>
    <property type="project" value="UniProtKB-EC"/>
</dbReference>
<name>A0A0R3U5H4_MESCO</name>
<evidence type="ECO:0000256" key="1">
    <source>
        <dbReference type="ARBA" id="ARBA00006692"/>
    </source>
</evidence>
<dbReference type="InterPro" id="IPR013098">
    <property type="entry name" value="Ig_I-set"/>
</dbReference>
<proteinExistence type="inferred from homology"/>
<gene>
    <name evidence="11" type="ORF">MCOS_LOCUS1974</name>
</gene>
<keyword evidence="6" id="KW-0067">ATP-binding</keyword>
<dbReference type="OrthoDB" id="190835at2759"/>
<dbReference type="GO" id="GO:0005524">
    <property type="term" value="F:ATP binding"/>
    <property type="evidence" value="ECO:0007669"/>
    <property type="project" value="UniProtKB-UniRule"/>
</dbReference>
<evidence type="ECO:0000256" key="3">
    <source>
        <dbReference type="ARBA" id="ARBA00023170"/>
    </source>
</evidence>
<dbReference type="InterPro" id="IPR000719">
    <property type="entry name" value="Prot_kinase_dom"/>
</dbReference>
<comment type="catalytic activity">
    <reaction evidence="5">
        <text>L-tyrosyl-[protein] + ATP = O-phospho-L-tyrosyl-[protein] + ADP + H(+)</text>
        <dbReference type="Rhea" id="RHEA:10596"/>
        <dbReference type="Rhea" id="RHEA-COMP:10136"/>
        <dbReference type="Rhea" id="RHEA-COMP:20101"/>
        <dbReference type="ChEBI" id="CHEBI:15378"/>
        <dbReference type="ChEBI" id="CHEBI:30616"/>
        <dbReference type="ChEBI" id="CHEBI:46858"/>
        <dbReference type="ChEBI" id="CHEBI:61978"/>
        <dbReference type="ChEBI" id="CHEBI:456216"/>
        <dbReference type="EC" id="2.7.10.1"/>
    </reaction>
</comment>
<feature type="region of interest" description="Disordered" evidence="7">
    <location>
        <begin position="350"/>
        <end position="395"/>
    </location>
</feature>
<evidence type="ECO:0000313" key="12">
    <source>
        <dbReference type="Proteomes" id="UP000267029"/>
    </source>
</evidence>
<evidence type="ECO:0000313" key="11">
    <source>
        <dbReference type="EMBL" id="VDD75971.1"/>
    </source>
</evidence>
<dbReference type="Pfam" id="PF00041">
    <property type="entry name" value="fn3"/>
    <property type="match status" value="1"/>
</dbReference>
<feature type="domain" description="Ig-like" evidence="9">
    <location>
        <begin position="387"/>
        <end position="488"/>
    </location>
</feature>
<feature type="region of interest" description="Disordered" evidence="7">
    <location>
        <begin position="1441"/>
        <end position="1464"/>
    </location>
</feature>
<dbReference type="PANTHER" id="PTHR24347">
    <property type="entry name" value="SERINE/THREONINE-PROTEIN KINASE"/>
    <property type="match status" value="1"/>
</dbReference>
<keyword evidence="12" id="KW-1185">Reference proteome</keyword>
<evidence type="ECO:0000259" key="10">
    <source>
        <dbReference type="PROSITE" id="PS50853"/>
    </source>
</evidence>
<dbReference type="InterPro" id="IPR013151">
    <property type="entry name" value="Immunoglobulin_dom"/>
</dbReference>
<evidence type="ECO:0000259" key="8">
    <source>
        <dbReference type="PROSITE" id="PS50011"/>
    </source>
</evidence>
<dbReference type="PROSITE" id="PS50835">
    <property type="entry name" value="IG_LIKE"/>
    <property type="match status" value="2"/>
</dbReference>
<dbReference type="Gene3D" id="1.10.510.10">
    <property type="entry name" value="Transferase(Phosphotransferase) domain 1"/>
    <property type="match status" value="2"/>
</dbReference>
<dbReference type="SMART" id="SM00220">
    <property type="entry name" value="S_TKc"/>
    <property type="match status" value="1"/>
</dbReference>
<dbReference type="InterPro" id="IPR036179">
    <property type="entry name" value="Ig-like_dom_sf"/>
</dbReference>
<evidence type="ECO:0000256" key="5">
    <source>
        <dbReference type="ARBA" id="ARBA00051243"/>
    </source>
</evidence>
<dbReference type="SUPFAM" id="SSF49265">
    <property type="entry name" value="Fibronectin type III"/>
    <property type="match status" value="2"/>
</dbReference>
<protein>
    <recommendedName>
        <fullName evidence="13">Obscurin</fullName>
    </recommendedName>
</protein>
<evidence type="ECO:0000256" key="7">
    <source>
        <dbReference type="SAM" id="MobiDB-lite"/>
    </source>
</evidence>
<keyword evidence="3" id="KW-0675">Receptor</keyword>
<feature type="binding site" evidence="6">
    <location>
        <position position="656"/>
    </location>
    <ligand>
        <name>ATP</name>
        <dbReference type="ChEBI" id="CHEBI:30616"/>
    </ligand>
</feature>
<dbReference type="SUPFAM" id="SSF48726">
    <property type="entry name" value="Immunoglobulin"/>
    <property type="match status" value="2"/>
</dbReference>
<dbReference type="InterPro" id="IPR003599">
    <property type="entry name" value="Ig_sub"/>
</dbReference>
<evidence type="ECO:0008006" key="13">
    <source>
        <dbReference type="Google" id="ProtNLM"/>
    </source>
</evidence>
<feature type="domain" description="Protein kinase" evidence="8">
    <location>
        <begin position="627"/>
        <end position="938"/>
    </location>
</feature>
<keyword evidence="6" id="KW-0547">Nucleotide-binding</keyword>
<dbReference type="InterPro" id="IPR013783">
    <property type="entry name" value="Ig-like_fold"/>
</dbReference>
<feature type="compositionally biased region" description="Polar residues" evidence="7">
    <location>
        <begin position="367"/>
        <end position="382"/>
    </location>
</feature>
<evidence type="ECO:0000259" key="9">
    <source>
        <dbReference type="PROSITE" id="PS50835"/>
    </source>
</evidence>
<dbReference type="Pfam" id="PF00047">
    <property type="entry name" value="ig"/>
    <property type="match status" value="1"/>
</dbReference>
<dbReference type="InterPro" id="IPR007110">
    <property type="entry name" value="Ig-like_dom"/>
</dbReference>
<dbReference type="SMART" id="SM00409">
    <property type="entry name" value="IG"/>
    <property type="match status" value="2"/>
</dbReference>
<dbReference type="Gene3D" id="3.30.200.20">
    <property type="entry name" value="Phosphorylase Kinase, domain 1"/>
    <property type="match status" value="1"/>
</dbReference>
<organism evidence="11 12">
    <name type="scientific">Mesocestoides corti</name>
    <name type="common">Flatworm</name>
    <dbReference type="NCBI Taxonomy" id="53468"/>
    <lineage>
        <taxon>Eukaryota</taxon>
        <taxon>Metazoa</taxon>
        <taxon>Spiralia</taxon>
        <taxon>Lophotrochozoa</taxon>
        <taxon>Platyhelminthes</taxon>
        <taxon>Cestoda</taxon>
        <taxon>Eucestoda</taxon>
        <taxon>Cyclophyllidea</taxon>
        <taxon>Mesocestoididae</taxon>
        <taxon>Mesocestoides</taxon>
    </lineage>
</organism>
<evidence type="ECO:0000256" key="4">
    <source>
        <dbReference type="ARBA" id="ARBA00023319"/>
    </source>
</evidence>
<sequence>MPSVPSEMTCVEDLKVLIVGPREVSLRWRLGDEAIDALEALCGRTGPRAGMMDSGYGDSTVPSIPVTEELRQSVRYSVERRDAFSSDWYTVADNIHGDLTGKVKVHNCPKQMYGNEYRVTAWLNNQPCAPSRPARINIKTAELAPDLSCQKVNVDVSNVDEYRISYPEDKLESFFADHILASTLPQSLEEDLTFDVEAMKGNSKEWEKIATGLPSPSFAWTNVNPLLPYTFRIVGRNQFGVGQPSRMTHVDAQVVIPDLSFVVPTVREPSGVLEGREPAELRWQTPRIYSLTETFTPFTYEVQIRPVGLGEASNEWKVFKEGLKQPRCSLEGLDPGLEYALRVVAVTNFGRGEPSQPTRKRRGRGNRSLQSASSWGSLTSPHDSAPPQFEDPSPSVVYVPAGGDLDLRCTLTAVNVKTPVHFVWSFNFQEIPNLPKHEQFPSGYFQHVTGGGKQAQLRLFDLDERDFGTYTCKAVNAFGSTIKEFRVLRADAPVITEVPLPIITLPVHHTLLLPCWVDAVPPAKITWTRDSKRLTSSHRTWIGGETNGMVGSPATTSLDWSEEVEYGELSVDASLRVERCVFQDAGLYTMIAENPAGRAQTSCIVRVEETLTPRTITPRWSNIDKHYFVLHQIGTGSFSRAHLLIDKKTNREYVGKVYALDDVMTRVLGAREFECLNRLHHNNVLELVDTVISDDHLVLITERLTGNHLLEEVLLGHTWTEAAVAMLVKELLEAVAHVHAEGIVHLDIQPDNVIFPRGTSSRSVGLEGLMQALSCLSVDTTGAGGRSDLGVVSCFVKLTGFSMAQPVFDRSNLQLASIMPPPLWCPDFAAPELLRTTTSVEDDDHGSGVGVAADIWSVGIITYLLLFGEHPVIHKSDDTLNVEDVASIEDRLAGMTNSLAGEAQEDASPEAIDFLRHLLTAEPTKRPSATQCLRHPWFTESGKSARNLENSLQKLKDYQRIYQKRKSIPTDSWRRECFLKFAGEACAHSLPQPAEPNRRASSTQPQWSLAGDVENVDAQRSARGFSIDRDLTNRISTLMVPPKDRGGVGGSGGSSLRSSMLHLDITEFQVDQSPIESPSPRLDPWAGLRATSDSCIQRSRSPSLLSADDSSEPIKRLCDNISREREEQILPVRNCLCEGQIRPTSKIAPAFSNPLRDSHIDPLSNAVFFSCQLAGTPRFPSVDVLYQRKNRNEVDALGLADFAIGAPSGVGNVAAAWYLGGCLLTDGPGVMLGASQGGWLWLRLEDADRVQAGKVVECVVRSRNGKAKTQARILLPGKLFQDASSQLYSRDLNKPILGFLEPPSPPGRPGILQSASNEVLVAWTCGNDDSCEDFVYRVDLKYPDAKPIASAWRTVGYTVDRRYLITALEPDLAYRVRVSVRNAVGWSGYSIASSEFRLHSGNAKSVNLPEDERRWILDWRQASHPFGLSDHPEALAANRKRLPTTPSDDDDHYDDPFDRPPPSGIAGEIARTCGLFPHAEAVKRLCQTEGIVAKGSFGSKVLLRCHPALVERGYIPGMKQERQPFGLPAFVMADLTDVIDDEGLERRARQKAIIQTLVHSSAPTRASDGLEGAPMFSQQFSIRTPPLLQGLSLGWLANDAAKPTAGLSVSQWISGGPLIDVLLARGEYTEFSVARWTCQLTLALRWLHTTFHGRLHGRVDFDHVHAARRSSTLPDLVLTGLEPVDGWVSLKDCFTAPELDSGGRCNALSDLWSLGAFAYFLLLAESFYTTSATERDVSRTPTPTGDTVAERGPSKNESKTPMPGGYKHLDRPEVNLKAIKQLSKWGRRFVYNALQADPMSRGTLDFWLEGDWFSLRPEIVKQLSVNTIPSKYLRVFQSTETSHGVIPLRPGDADPLSMV</sequence>
<dbReference type="PROSITE" id="PS50011">
    <property type="entry name" value="PROTEIN_KINASE_DOM"/>
    <property type="match status" value="2"/>
</dbReference>
<evidence type="ECO:0000256" key="6">
    <source>
        <dbReference type="PROSITE-ProRule" id="PRU10141"/>
    </source>
</evidence>
<dbReference type="InterPro" id="IPR011009">
    <property type="entry name" value="Kinase-like_dom_sf"/>
</dbReference>
<dbReference type="PROSITE" id="PS50853">
    <property type="entry name" value="FN3"/>
    <property type="match status" value="2"/>
</dbReference>
<feature type="domain" description="Ig-like" evidence="9">
    <location>
        <begin position="493"/>
        <end position="612"/>
    </location>
</feature>
<keyword evidence="2" id="KW-0677">Repeat</keyword>
<dbReference type="SMART" id="SM00060">
    <property type="entry name" value="FN3"/>
    <property type="match status" value="3"/>
</dbReference>